<evidence type="ECO:0000259" key="1">
    <source>
        <dbReference type="Pfam" id="PF13472"/>
    </source>
</evidence>
<protein>
    <submittedName>
        <fullName evidence="2">SGNH hydrolase-type esterase domain-containing protein</fullName>
    </submittedName>
</protein>
<reference evidence="2 3" key="1">
    <citation type="journal article" date="2018" name="Mol. Plant">
        <title>The genome of Artemisia annua provides insight into the evolution of Asteraceae family and artemisinin biosynthesis.</title>
        <authorList>
            <person name="Shen Q."/>
            <person name="Zhang L."/>
            <person name="Liao Z."/>
            <person name="Wang S."/>
            <person name="Yan T."/>
            <person name="Shi P."/>
            <person name="Liu M."/>
            <person name="Fu X."/>
            <person name="Pan Q."/>
            <person name="Wang Y."/>
            <person name="Lv Z."/>
            <person name="Lu X."/>
            <person name="Zhang F."/>
            <person name="Jiang W."/>
            <person name="Ma Y."/>
            <person name="Chen M."/>
            <person name="Hao X."/>
            <person name="Li L."/>
            <person name="Tang Y."/>
            <person name="Lv G."/>
            <person name="Zhou Y."/>
            <person name="Sun X."/>
            <person name="Brodelius P.E."/>
            <person name="Rose J.K.C."/>
            <person name="Tang K."/>
        </authorList>
    </citation>
    <scope>NUCLEOTIDE SEQUENCE [LARGE SCALE GENOMIC DNA]</scope>
    <source>
        <strain evidence="3">cv. Huhao1</strain>
        <tissue evidence="2">Leaf</tissue>
    </source>
</reference>
<dbReference type="CDD" id="cd01838">
    <property type="entry name" value="Isoamyl_acetate_hydrolase_like"/>
    <property type="match status" value="1"/>
</dbReference>
<dbReference type="Pfam" id="PF13472">
    <property type="entry name" value="Lipase_GDSL_2"/>
    <property type="match status" value="1"/>
</dbReference>
<comment type="caution">
    <text evidence="2">The sequence shown here is derived from an EMBL/GenBank/DDBJ whole genome shotgun (WGS) entry which is preliminary data.</text>
</comment>
<dbReference type="Gene3D" id="3.40.50.1110">
    <property type="entry name" value="SGNH hydrolase"/>
    <property type="match status" value="1"/>
</dbReference>
<feature type="domain" description="SGNH hydrolase-type esterase" evidence="1">
    <location>
        <begin position="11"/>
        <end position="177"/>
    </location>
</feature>
<evidence type="ECO:0000313" key="3">
    <source>
        <dbReference type="Proteomes" id="UP000245207"/>
    </source>
</evidence>
<accession>A0A2U1KGV6</accession>
<keyword evidence="3" id="KW-1185">Reference proteome</keyword>
<proteinExistence type="predicted"/>
<organism evidence="2 3">
    <name type="scientific">Artemisia annua</name>
    <name type="common">Sweet wormwood</name>
    <dbReference type="NCBI Taxonomy" id="35608"/>
    <lineage>
        <taxon>Eukaryota</taxon>
        <taxon>Viridiplantae</taxon>
        <taxon>Streptophyta</taxon>
        <taxon>Embryophyta</taxon>
        <taxon>Tracheophyta</taxon>
        <taxon>Spermatophyta</taxon>
        <taxon>Magnoliopsida</taxon>
        <taxon>eudicotyledons</taxon>
        <taxon>Gunneridae</taxon>
        <taxon>Pentapetalae</taxon>
        <taxon>asterids</taxon>
        <taxon>campanulids</taxon>
        <taxon>Asterales</taxon>
        <taxon>Asteraceae</taxon>
        <taxon>Asteroideae</taxon>
        <taxon>Anthemideae</taxon>
        <taxon>Artemisiinae</taxon>
        <taxon>Artemisia</taxon>
    </lineage>
</organism>
<dbReference type="STRING" id="35608.A0A2U1KGV6"/>
<dbReference type="Proteomes" id="UP000245207">
    <property type="component" value="Unassembled WGS sequence"/>
</dbReference>
<dbReference type="PANTHER" id="PTHR14209:SF10">
    <property type="entry name" value="SGNH HYDROLASE-TYPE ESTERASE DOMAIN-CONTAINING PROTEIN"/>
    <property type="match status" value="1"/>
</dbReference>
<dbReference type="OrthoDB" id="671439at2759"/>
<name>A0A2U1KGV6_ARTAN</name>
<gene>
    <name evidence="2" type="ORF">CTI12_AA603000</name>
</gene>
<dbReference type="InterPro" id="IPR013830">
    <property type="entry name" value="SGNH_hydro"/>
</dbReference>
<dbReference type="InterPro" id="IPR036514">
    <property type="entry name" value="SGNH_hydro_sf"/>
</dbReference>
<dbReference type="PANTHER" id="PTHR14209">
    <property type="entry name" value="ISOAMYL ACETATE-HYDROLYZING ESTERASE 1"/>
    <property type="match status" value="1"/>
</dbReference>
<keyword evidence="2" id="KW-0378">Hydrolase</keyword>
<dbReference type="GO" id="GO:0016787">
    <property type="term" value="F:hydrolase activity"/>
    <property type="evidence" value="ECO:0007669"/>
    <property type="project" value="UniProtKB-KW"/>
</dbReference>
<dbReference type="SUPFAM" id="SSF52266">
    <property type="entry name" value="SGNH hydrolase"/>
    <property type="match status" value="1"/>
</dbReference>
<sequence length="206" mass="22867">MVGPRRPQFVLFGSSIVEYSFGEQGWGAILADIYSRKADIFLRGYGGWNSRQALQVVDQVFPKDDPVQPSLVIVYFGGNDSKLPSPDGVSAHVPLSEYVENMRKIAIHLKSVSEKTRLIFLTAPPVNEAQILEHACVELCHEMGIKAINLCNAFKQHNGWMTTCFTDGVHLTPVGSKIVAKEILKVLAEADWKPSLHWETLSAEFA</sequence>
<dbReference type="InterPro" id="IPR045136">
    <property type="entry name" value="Iah1-like"/>
</dbReference>
<dbReference type="AlphaFoldDB" id="A0A2U1KGV6"/>
<dbReference type="EMBL" id="PKPP01018965">
    <property type="protein sequence ID" value="PWA36007.1"/>
    <property type="molecule type" value="Genomic_DNA"/>
</dbReference>
<evidence type="ECO:0000313" key="2">
    <source>
        <dbReference type="EMBL" id="PWA36007.1"/>
    </source>
</evidence>